<dbReference type="InterPro" id="IPR019474">
    <property type="entry name" value="Ub_conjug_fac_E4_core"/>
</dbReference>
<dbReference type="GO" id="GO:0005634">
    <property type="term" value="C:nucleus"/>
    <property type="evidence" value="ECO:0007669"/>
    <property type="project" value="UniProtKB-SubCell"/>
</dbReference>
<gene>
    <name evidence="12" type="ORF">TIFTF001_049754</name>
</gene>
<evidence type="ECO:0000256" key="5">
    <source>
        <dbReference type="ARBA" id="ARBA00022490"/>
    </source>
</evidence>
<comment type="subcellular location">
    <subcellularLocation>
        <location evidence="2">Cytoplasm</location>
    </subcellularLocation>
    <subcellularLocation>
        <location evidence="1">Nucleus</location>
    </subcellularLocation>
</comment>
<feature type="region of interest" description="Disordered" evidence="9">
    <location>
        <begin position="226"/>
        <end position="252"/>
    </location>
</feature>
<dbReference type="EMBL" id="BTGU01007402">
    <property type="protein sequence ID" value="GMN32133.1"/>
    <property type="molecule type" value="Genomic_DNA"/>
</dbReference>
<keyword evidence="8" id="KW-0539">Nucleus</keyword>
<evidence type="ECO:0000256" key="8">
    <source>
        <dbReference type="ARBA" id="ARBA00023242"/>
    </source>
</evidence>
<evidence type="ECO:0000259" key="10">
    <source>
        <dbReference type="Pfam" id="PF04564"/>
    </source>
</evidence>
<evidence type="ECO:0000313" key="12">
    <source>
        <dbReference type="EMBL" id="GMN32133.1"/>
    </source>
</evidence>
<dbReference type="GO" id="GO:0005737">
    <property type="term" value="C:cytoplasm"/>
    <property type="evidence" value="ECO:0007669"/>
    <property type="project" value="UniProtKB-SubCell"/>
</dbReference>
<dbReference type="Pfam" id="PF10408">
    <property type="entry name" value="Ufd2P_core"/>
    <property type="match status" value="1"/>
</dbReference>
<dbReference type="GO" id="GO:0000151">
    <property type="term" value="C:ubiquitin ligase complex"/>
    <property type="evidence" value="ECO:0007669"/>
    <property type="project" value="InterPro"/>
</dbReference>
<dbReference type="AlphaFoldDB" id="A0AA87Z9J4"/>
<dbReference type="PANTHER" id="PTHR13931">
    <property type="entry name" value="UBIQUITINATION FACTOR E4"/>
    <property type="match status" value="1"/>
</dbReference>
<evidence type="ECO:0008006" key="14">
    <source>
        <dbReference type="Google" id="ProtNLM"/>
    </source>
</evidence>
<dbReference type="PANTHER" id="PTHR13931:SF2">
    <property type="entry name" value="UBIQUITIN CONJUGATION FACTOR E4 B"/>
    <property type="match status" value="1"/>
</dbReference>
<feature type="region of interest" description="Disordered" evidence="9">
    <location>
        <begin position="1"/>
        <end position="23"/>
    </location>
</feature>
<proteinExistence type="inferred from homology"/>
<dbReference type="InterPro" id="IPR045132">
    <property type="entry name" value="UBE4"/>
</dbReference>
<dbReference type="SUPFAM" id="SSF57850">
    <property type="entry name" value="RING/U-box"/>
    <property type="match status" value="1"/>
</dbReference>
<dbReference type="GO" id="GO:0000209">
    <property type="term" value="P:protein polyubiquitination"/>
    <property type="evidence" value="ECO:0007669"/>
    <property type="project" value="TreeGrafter"/>
</dbReference>
<evidence type="ECO:0000256" key="7">
    <source>
        <dbReference type="ARBA" id="ARBA00022786"/>
    </source>
</evidence>
<evidence type="ECO:0000259" key="11">
    <source>
        <dbReference type="Pfam" id="PF10408"/>
    </source>
</evidence>
<feature type="compositionally biased region" description="Basic and acidic residues" evidence="9">
    <location>
        <begin position="242"/>
        <end position="252"/>
    </location>
</feature>
<keyword evidence="5" id="KW-0963">Cytoplasm</keyword>
<feature type="domain" description="U-box" evidence="10">
    <location>
        <begin position="193"/>
        <end position="224"/>
    </location>
</feature>
<feature type="compositionally biased region" description="Polar residues" evidence="9">
    <location>
        <begin position="232"/>
        <end position="241"/>
    </location>
</feature>
<evidence type="ECO:0000256" key="2">
    <source>
        <dbReference type="ARBA" id="ARBA00004496"/>
    </source>
</evidence>
<dbReference type="Gene3D" id="3.30.40.10">
    <property type="entry name" value="Zinc/RING finger domain, C3HC4 (zinc finger)"/>
    <property type="match status" value="1"/>
</dbReference>
<dbReference type="GO" id="GO:0036503">
    <property type="term" value="P:ERAD pathway"/>
    <property type="evidence" value="ECO:0007669"/>
    <property type="project" value="InterPro"/>
</dbReference>
<comment type="pathway">
    <text evidence="3">Protein modification; protein ubiquitination.</text>
</comment>
<keyword evidence="7" id="KW-0833">Ubl conjugation pathway</keyword>
<evidence type="ECO:0000256" key="4">
    <source>
        <dbReference type="ARBA" id="ARBA00007434"/>
    </source>
</evidence>
<accession>A0AA87Z9J4</accession>
<dbReference type="InterPro" id="IPR003613">
    <property type="entry name" value="Ubox_domain"/>
</dbReference>
<feature type="domain" description="Ubiquitin conjugation factor E4 core" evidence="11">
    <location>
        <begin position="1"/>
        <end position="167"/>
    </location>
</feature>
<evidence type="ECO:0000256" key="6">
    <source>
        <dbReference type="ARBA" id="ARBA00022679"/>
    </source>
</evidence>
<comment type="caution">
    <text evidence="12">The sequence shown here is derived from an EMBL/GenBank/DDBJ whole genome shotgun (WGS) entry which is preliminary data.</text>
</comment>
<reference evidence="12" key="1">
    <citation type="submission" date="2023-07" db="EMBL/GenBank/DDBJ databases">
        <title>draft genome sequence of fig (Ficus carica).</title>
        <authorList>
            <person name="Takahashi T."/>
            <person name="Nishimura K."/>
        </authorList>
    </citation>
    <scope>NUCLEOTIDE SEQUENCE</scope>
</reference>
<evidence type="ECO:0000256" key="3">
    <source>
        <dbReference type="ARBA" id="ARBA00004906"/>
    </source>
</evidence>
<dbReference type="Proteomes" id="UP001187192">
    <property type="component" value="Unassembled WGS sequence"/>
</dbReference>
<evidence type="ECO:0000256" key="1">
    <source>
        <dbReference type="ARBA" id="ARBA00004123"/>
    </source>
</evidence>
<feature type="compositionally biased region" description="Basic and acidic residues" evidence="9">
    <location>
        <begin position="13"/>
        <end position="23"/>
    </location>
</feature>
<evidence type="ECO:0000313" key="13">
    <source>
        <dbReference type="Proteomes" id="UP001187192"/>
    </source>
</evidence>
<dbReference type="InterPro" id="IPR013083">
    <property type="entry name" value="Znf_RING/FYVE/PHD"/>
</dbReference>
<organism evidence="12 13">
    <name type="scientific">Ficus carica</name>
    <name type="common">Common fig</name>
    <dbReference type="NCBI Taxonomy" id="3494"/>
    <lineage>
        <taxon>Eukaryota</taxon>
        <taxon>Viridiplantae</taxon>
        <taxon>Streptophyta</taxon>
        <taxon>Embryophyta</taxon>
        <taxon>Tracheophyta</taxon>
        <taxon>Spermatophyta</taxon>
        <taxon>Magnoliopsida</taxon>
        <taxon>eudicotyledons</taxon>
        <taxon>Gunneridae</taxon>
        <taxon>Pentapetalae</taxon>
        <taxon>rosids</taxon>
        <taxon>fabids</taxon>
        <taxon>Rosales</taxon>
        <taxon>Moraceae</taxon>
        <taxon>Ficeae</taxon>
        <taxon>Ficus</taxon>
    </lineage>
</organism>
<protein>
    <recommendedName>
        <fullName evidence="14">Ubiquitin conjugation factor E4</fullName>
    </recommendedName>
</protein>
<keyword evidence="6" id="KW-0808">Transferase</keyword>
<dbReference type="GO" id="GO:0006511">
    <property type="term" value="P:ubiquitin-dependent protein catabolic process"/>
    <property type="evidence" value="ECO:0007669"/>
    <property type="project" value="InterPro"/>
</dbReference>
<evidence type="ECO:0000256" key="9">
    <source>
        <dbReference type="SAM" id="MobiDB-lite"/>
    </source>
</evidence>
<name>A0AA87Z9J4_FICCA</name>
<dbReference type="GO" id="GO:0034450">
    <property type="term" value="F:ubiquitin-ubiquitin ligase activity"/>
    <property type="evidence" value="ECO:0007669"/>
    <property type="project" value="InterPro"/>
</dbReference>
<dbReference type="Pfam" id="PF04564">
    <property type="entry name" value="U-box"/>
    <property type="match status" value="1"/>
</dbReference>
<keyword evidence="13" id="KW-1185">Reference proteome</keyword>
<sequence>MKEVEAEMANTAEWERRPTQERQERTRLFHSQENIIRIDMELANEEVSMLEFSSEQITAPFLLPEMVERVASMLSYFLLQLVGPQRKSLTLKDPEKYEFRPKELLKQIVQIYVHLARGDTENIFPAAISKDGRSYNDQLFTAAADVLRRIGENGRIIQEFVELGAKAKVAASEAMDTEATLGEIPDEFLDPIQTDPFNRSHLTADMLIPDTELKARIEEFIRSQELKRQGEGLSTQSSKETIQTKDGKMLID</sequence>
<comment type="similarity">
    <text evidence="4">Belongs to the ubiquitin conjugation factor E4 family.</text>
</comment>